<feature type="domain" description="CBS" evidence="5">
    <location>
        <begin position="198"/>
        <end position="242"/>
    </location>
</feature>
<dbReference type="eggNOG" id="ENOG502TN2D">
    <property type="taxonomic scope" value="Eukaryota"/>
</dbReference>
<evidence type="ECO:0000259" key="5">
    <source>
        <dbReference type="SMART" id="SM00116"/>
    </source>
</evidence>
<dbReference type="AlphaFoldDB" id="L1LD16"/>
<dbReference type="SMART" id="SM00116">
    <property type="entry name" value="CBS"/>
    <property type="match status" value="3"/>
</dbReference>
<organism evidence="6 7">
    <name type="scientific">Theileria equi strain WA</name>
    <dbReference type="NCBI Taxonomy" id="1537102"/>
    <lineage>
        <taxon>Eukaryota</taxon>
        <taxon>Sar</taxon>
        <taxon>Alveolata</taxon>
        <taxon>Apicomplexa</taxon>
        <taxon>Aconoidasida</taxon>
        <taxon>Piroplasmida</taxon>
        <taxon>Theileriidae</taxon>
        <taxon>Theileria</taxon>
    </lineage>
</organism>
<dbReference type="VEuPathDB" id="PiroplasmaDB:BEWA_052290"/>
<keyword evidence="7" id="KW-1185">Reference proteome</keyword>
<proteinExistence type="inferred from homology"/>
<accession>L1LD16</accession>
<keyword evidence="3" id="KW-0129">CBS domain</keyword>
<evidence type="ECO:0000313" key="6">
    <source>
        <dbReference type="EMBL" id="EKX73174.1"/>
    </source>
</evidence>
<feature type="compositionally biased region" description="Basic and acidic residues" evidence="4">
    <location>
        <begin position="18"/>
        <end position="30"/>
    </location>
</feature>
<evidence type="ECO:0000256" key="3">
    <source>
        <dbReference type="ARBA" id="ARBA00023122"/>
    </source>
</evidence>
<dbReference type="Proteomes" id="UP000031512">
    <property type="component" value="Unassembled WGS sequence"/>
</dbReference>
<dbReference type="Gene3D" id="3.10.580.10">
    <property type="entry name" value="CBS-domain"/>
    <property type="match status" value="1"/>
</dbReference>
<comment type="caution">
    <text evidence="6">The sequence shown here is derived from an EMBL/GenBank/DDBJ whole genome shotgun (WGS) entry which is preliminary data.</text>
</comment>
<dbReference type="InterPro" id="IPR046342">
    <property type="entry name" value="CBS_dom_sf"/>
</dbReference>
<evidence type="ECO:0000256" key="4">
    <source>
        <dbReference type="SAM" id="MobiDB-lite"/>
    </source>
</evidence>
<name>L1LD16_THEEQ</name>
<dbReference type="OrthoDB" id="418595at2759"/>
<feature type="domain" description="CBS" evidence="5">
    <location>
        <begin position="126"/>
        <end position="175"/>
    </location>
</feature>
<sequence length="322" mass="36757">MKFEQHMVNDTINTEDIEQSHEDVSQKDDSESSIYHNIKVLLNSTPLCALLQSHSKVVTVDSEVPLFVAFKALSHYHKDFIFVYDTDGKQFLGSLDEHSFVKFLKDSSEYEHMTCGQYLNAVGSPIIHKVPENSTAFYGLELVTRHRISRLFVWSTDRDVPIGYLTPSCFLLYIIKNVCGRFDFLDDSINSISTNCEVTIPSQTTLKEALNILITHDDLPVIDDSGTILSILNRRKVIYFALNSLRDKVPVAYSNTVYDIVKSIDKEFRYKDQELYVDASITIRNALSAVLLSNDRTLAYANPDGVDKILNVWDLLYYLTLR</sequence>
<feature type="domain" description="CBS" evidence="5">
    <location>
        <begin position="56"/>
        <end position="105"/>
    </location>
</feature>
<protein>
    <recommendedName>
        <fullName evidence="5">CBS domain-containing protein</fullName>
    </recommendedName>
</protein>
<dbReference type="RefSeq" id="XP_004832626.1">
    <property type="nucleotide sequence ID" value="XM_004832569.1"/>
</dbReference>
<reference evidence="6 7" key="1">
    <citation type="journal article" date="2012" name="BMC Genomics">
        <title>Comparative genomic analysis and phylogenetic position of Theileria equi.</title>
        <authorList>
            <person name="Kappmeyer L.S."/>
            <person name="Thiagarajan M."/>
            <person name="Herndon D.R."/>
            <person name="Ramsay J.D."/>
            <person name="Caler E."/>
            <person name="Djikeng A."/>
            <person name="Gillespie J.J."/>
            <person name="Lau A.O."/>
            <person name="Roalson E.H."/>
            <person name="Silva J.C."/>
            <person name="Silva M.G."/>
            <person name="Suarez C.E."/>
            <person name="Ueti M.W."/>
            <person name="Nene V.M."/>
            <person name="Mealey R.H."/>
            <person name="Knowles D.P."/>
            <person name="Brayton K.A."/>
        </authorList>
    </citation>
    <scope>NUCLEOTIDE SEQUENCE [LARGE SCALE GENOMIC DNA]</scope>
    <source>
        <strain evidence="6 7">WA</strain>
    </source>
</reference>
<comment type="similarity">
    <text evidence="1">Belongs to the 5'-AMP-activated protein kinase gamma subunit family.</text>
</comment>
<evidence type="ECO:0000256" key="2">
    <source>
        <dbReference type="ARBA" id="ARBA00022737"/>
    </source>
</evidence>
<dbReference type="InterPro" id="IPR050511">
    <property type="entry name" value="AMPK_gamma/SDS23_families"/>
</dbReference>
<dbReference type="Pfam" id="PF00571">
    <property type="entry name" value="CBS"/>
    <property type="match status" value="2"/>
</dbReference>
<gene>
    <name evidence="6" type="ORF">BEWA_052290</name>
</gene>
<evidence type="ECO:0000313" key="7">
    <source>
        <dbReference type="Proteomes" id="UP000031512"/>
    </source>
</evidence>
<evidence type="ECO:0000256" key="1">
    <source>
        <dbReference type="ARBA" id="ARBA00006750"/>
    </source>
</evidence>
<dbReference type="GeneID" id="15802781"/>
<dbReference type="PANTHER" id="PTHR13780:SF35">
    <property type="entry name" value="LD22662P"/>
    <property type="match status" value="1"/>
</dbReference>
<dbReference type="SUPFAM" id="SSF54631">
    <property type="entry name" value="CBS-domain pair"/>
    <property type="match status" value="2"/>
</dbReference>
<keyword evidence="2" id="KW-0677">Repeat</keyword>
<dbReference type="EMBL" id="ACOU01000003">
    <property type="protein sequence ID" value="EKX73174.1"/>
    <property type="molecule type" value="Genomic_DNA"/>
</dbReference>
<dbReference type="KEGG" id="beq:BEWA_052290"/>
<feature type="region of interest" description="Disordered" evidence="4">
    <location>
        <begin position="1"/>
        <end position="30"/>
    </location>
</feature>
<dbReference type="InterPro" id="IPR000644">
    <property type="entry name" value="CBS_dom"/>
</dbReference>
<dbReference type="PANTHER" id="PTHR13780">
    <property type="entry name" value="AMP-ACTIVATED PROTEIN KINASE, GAMMA REGULATORY SUBUNIT"/>
    <property type="match status" value="1"/>
</dbReference>